<dbReference type="RefSeq" id="WP_012744939.1">
    <property type="nucleotide sequence ID" value="NC_012785.1"/>
</dbReference>
<keyword evidence="5" id="KW-1185">Reference proteome</keyword>
<protein>
    <recommendedName>
        <fullName evidence="3">DUF58 domain-containing protein</fullName>
    </recommendedName>
</protein>
<reference evidence="4 5" key="2">
    <citation type="journal article" date="2011" name="J. Bacteriol.">
        <title>Genome Sequence of Kosmotoga olearia Strain TBF 19.5.1, a Thermophilic Bacterium with a Wide Growth Temperature Range, Isolated from the Troll B Oil Platform in the North Sea.</title>
        <authorList>
            <person name="Swithers K.S."/>
            <person name="Dipippo J.L."/>
            <person name="Bruce D.C."/>
            <person name="Detter C."/>
            <person name="Tapia R."/>
            <person name="Han S."/>
            <person name="Goodwin L.A."/>
            <person name="Han J."/>
            <person name="Woyke T."/>
            <person name="Pitluck S."/>
            <person name="Pennacchio L."/>
            <person name="Nolan M."/>
            <person name="Mikhailova N."/>
            <person name="Land M.L."/>
            <person name="Nesbo C.L."/>
            <person name="Gogarten J.P."/>
            <person name="Noll K.M."/>
        </authorList>
    </citation>
    <scope>NUCLEOTIDE SEQUENCE [LARGE SCALE GENOMIC DNA]</scope>
    <source>
        <strain evidence="5">ATCC BAA-1733 / DSM 21960 / TBF 19.5.1</strain>
    </source>
</reference>
<organism evidence="4 5">
    <name type="scientific">Kosmotoga olearia (strain ATCC BAA-1733 / DSM 21960 / TBF 19.5.1)</name>
    <dbReference type="NCBI Taxonomy" id="521045"/>
    <lineage>
        <taxon>Bacteria</taxon>
        <taxon>Thermotogati</taxon>
        <taxon>Thermotogota</taxon>
        <taxon>Thermotogae</taxon>
        <taxon>Kosmotogales</taxon>
        <taxon>Kosmotogaceae</taxon>
        <taxon>Kosmotoga</taxon>
    </lineage>
</organism>
<evidence type="ECO:0000256" key="1">
    <source>
        <dbReference type="SAM" id="Coils"/>
    </source>
</evidence>
<reference evidence="4 5" key="1">
    <citation type="submission" date="2009-06" db="EMBL/GenBank/DDBJ databases">
        <title>Complete sequence of Thermotogales bacterium TBF 19.5.1.</title>
        <authorList>
            <consortium name="US DOE Joint Genome Institute"/>
            <person name="Lucas S."/>
            <person name="Copeland A."/>
            <person name="Lapidus A."/>
            <person name="Glavina del Rio T."/>
            <person name="Tice H."/>
            <person name="Bruce D."/>
            <person name="Goodwin L."/>
            <person name="Pitluck S."/>
            <person name="Chertkov O."/>
            <person name="Brettin T."/>
            <person name="Detter J.C."/>
            <person name="Han C."/>
            <person name="Schmutz J."/>
            <person name="Larimer F."/>
            <person name="Land M."/>
            <person name="Hauser L."/>
            <person name="Kyrpides N."/>
            <person name="Ovchinnikova G."/>
            <person name="Noll K."/>
        </authorList>
    </citation>
    <scope>NUCLEOTIDE SEQUENCE [LARGE SCALE GENOMIC DNA]</scope>
    <source>
        <strain evidence="5">ATCC BAA-1733 / DSM 21960 / TBF 19.5.1</strain>
    </source>
</reference>
<dbReference type="HOGENOM" id="CLU_666904_0_0_0"/>
<keyword evidence="2" id="KW-1133">Transmembrane helix</keyword>
<feature type="coiled-coil region" evidence="1">
    <location>
        <begin position="384"/>
        <end position="427"/>
    </location>
</feature>
<dbReference type="PANTHER" id="PTHR34351">
    <property type="entry name" value="SLR1927 PROTEIN-RELATED"/>
    <property type="match status" value="1"/>
</dbReference>
<evidence type="ECO:0000256" key="2">
    <source>
        <dbReference type="SAM" id="Phobius"/>
    </source>
</evidence>
<dbReference type="AlphaFoldDB" id="C5CE44"/>
<dbReference type="eggNOG" id="COG1721">
    <property type="taxonomic scope" value="Bacteria"/>
</dbReference>
<keyword evidence="1" id="KW-0175">Coiled coil</keyword>
<gene>
    <name evidence="4" type="ordered locus">Kole_0427</name>
</gene>
<accession>C5CE44</accession>
<dbReference type="PANTHER" id="PTHR34351:SF1">
    <property type="entry name" value="SLR1927 PROTEIN"/>
    <property type="match status" value="1"/>
</dbReference>
<keyword evidence="2" id="KW-0472">Membrane</keyword>
<evidence type="ECO:0000259" key="3">
    <source>
        <dbReference type="Pfam" id="PF01882"/>
    </source>
</evidence>
<dbReference type="EMBL" id="CP001634">
    <property type="protein sequence ID" value="ACR79152.1"/>
    <property type="molecule type" value="Genomic_DNA"/>
</dbReference>
<dbReference type="InterPro" id="IPR002881">
    <property type="entry name" value="DUF58"/>
</dbReference>
<dbReference type="Proteomes" id="UP000002382">
    <property type="component" value="Chromosome"/>
</dbReference>
<feature type="transmembrane region" description="Helical" evidence="2">
    <location>
        <begin position="35"/>
        <end position="56"/>
    </location>
</feature>
<proteinExistence type="predicted"/>
<feature type="domain" description="DUF58" evidence="3">
    <location>
        <begin position="202"/>
        <end position="360"/>
    </location>
</feature>
<dbReference type="OrthoDB" id="9778037at2"/>
<evidence type="ECO:0000313" key="4">
    <source>
        <dbReference type="EMBL" id="ACR79152.1"/>
    </source>
</evidence>
<evidence type="ECO:0000313" key="5">
    <source>
        <dbReference type="Proteomes" id="UP000002382"/>
    </source>
</evidence>
<keyword evidence="2" id="KW-0812">Transmembrane</keyword>
<dbReference type="STRING" id="521045.Kole_0427"/>
<sequence length="429" mass="49492">MTELKPTKLISSSSNVVIMTIIALIWLTLQVNGFSLLFAAFVAILWVEFFMSRFLLKNLTVKRKIQRNRAFIDQKIKIDYTIHNKSPIKLIVWFLPMVESASSASKIRKKKLILKPREEAKISSHIYFGKRGIKDVSKCLLSYPDPLGFFKHWITYEAPEEILVLPSLMEFENFPLRLRELLPGLKSDFKLMEDMTYMKGIREYSGDPLNKIHWKISAKMNSLYVKEFNYTAISRTHLYLDLNLSKEVFARDVWSRIREFYEEQAILAASSLIHWSAKIGHKIDLTVVGKKVLRSTGSFSNDWVKTVELLAISEGTNTGPELSDVLSTDVEKLTPATTVVLFSMYLTDSILPVLLKARARCSRVIVILMPYGFRDPRYKPARSYELLPIDMRDLKEKAAALEEEQIIVRILRDNQSLQEVVMEIEQQSV</sequence>
<dbReference type="Pfam" id="PF01882">
    <property type="entry name" value="DUF58"/>
    <property type="match status" value="1"/>
</dbReference>
<feature type="transmembrane region" description="Helical" evidence="2">
    <location>
        <begin position="12"/>
        <end position="29"/>
    </location>
</feature>
<name>C5CE44_KOSOT</name>
<dbReference type="KEGG" id="kol:Kole_0427"/>